<dbReference type="InterPro" id="IPR003891">
    <property type="entry name" value="Initiation_fac_eIF4g_MI"/>
</dbReference>
<keyword evidence="3" id="KW-0539">Nucleus</keyword>
<accession>A0A0H2RMB2</accession>
<feature type="region of interest" description="Disordered" evidence="4">
    <location>
        <begin position="1"/>
        <end position="66"/>
    </location>
</feature>
<evidence type="ECO:0000313" key="7">
    <source>
        <dbReference type="Proteomes" id="UP000053477"/>
    </source>
</evidence>
<name>A0A0H2RMB2_9AGAM</name>
<protein>
    <submittedName>
        <fullName evidence="6">ARM repeat-containing protein</fullName>
    </submittedName>
</protein>
<feature type="domain" description="MI" evidence="5">
    <location>
        <begin position="368"/>
        <end position="505"/>
    </location>
</feature>
<dbReference type="GO" id="GO:0003723">
    <property type="term" value="F:RNA binding"/>
    <property type="evidence" value="ECO:0007669"/>
    <property type="project" value="InterPro"/>
</dbReference>
<dbReference type="SMART" id="SM00543">
    <property type="entry name" value="MIF4G"/>
    <property type="match status" value="1"/>
</dbReference>
<sequence length="612" mass="68775">MLRNGPQFAEGPGSSNEDIAEEWTGFSSESGSEEEEVEDDANAPKATGNKEALYRPPHTRSEGSNTKLRRSLKGLLNRLSEQNIDGILKEVEGLYQSNSRHDVTTCITDMIIEGTCSSANLLESYVALHSAFLACLHKLHGPDVSAYFVQRVVSDFERYYSSSEGDSSDNPIRKESSNLITLLGDLYTFGVISCNLIYDIIRKLLDGDLQESDVELLLKLTRGCGIQLRQDDPSALKDIVQIVQGKVLSHDGTLSSRTKFMVETLVNLKNNKLKQQDARNAIGDSKERILKFVNSVGKRHHAKYEPLRFTLQDLRDADTKGRWWLVGAAWGGDPLVDKRQEGLSRVAEQRESESGLHKLARKQGMNTDVRRSIFVVLMSATDYLDACERLGQLKLKEIQQREIIRVLLHCCGNEKAYNPYYAIIGHNLCQQSHSHKITLQFCFWDFLRSIGEAGVGGSQMMESLGEEDFELENVSSTRTRNVAKAYAWWVVKDSVAITILKALDFVMLKTKTRDFLEQFFTTVFAICQDSTQSPLANVQSSAGGRDTQATRDVLSKAARSPELVTGLIHFFSKPFRIAKRETDDYRAFVTWARESSLDILRSINRGDDMLVD</sequence>
<dbReference type="GO" id="GO:0042274">
    <property type="term" value="P:ribosomal small subunit biogenesis"/>
    <property type="evidence" value="ECO:0007669"/>
    <property type="project" value="TreeGrafter"/>
</dbReference>
<gene>
    <name evidence="6" type="ORF">SCHPADRAFT_874995</name>
</gene>
<comment type="subcellular location">
    <subcellularLocation>
        <location evidence="1">Nucleus</location>
        <location evidence="1">Nucleolus</location>
    </subcellularLocation>
</comment>
<dbReference type="Gene3D" id="1.25.40.180">
    <property type="match status" value="1"/>
</dbReference>
<dbReference type="PANTHER" id="PTHR18034:SF4">
    <property type="entry name" value="NUCLEOLAR MIF4G DOMAIN-CONTAINING PROTEIN 1"/>
    <property type="match status" value="1"/>
</dbReference>
<feature type="compositionally biased region" description="Acidic residues" evidence="4">
    <location>
        <begin position="31"/>
        <end position="41"/>
    </location>
</feature>
<evidence type="ECO:0000313" key="6">
    <source>
        <dbReference type="EMBL" id="KLO12747.1"/>
    </source>
</evidence>
<dbReference type="InterPro" id="IPR003890">
    <property type="entry name" value="MIF4G-like_typ-3"/>
</dbReference>
<dbReference type="FunCoup" id="A0A0H2RMB2">
    <property type="interactions" value="586"/>
</dbReference>
<proteinExistence type="inferred from homology"/>
<organism evidence="6 7">
    <name type="scientific">Schizopora paradoxa</name>
    <dbReference type="NCBI Taxonomy" id="27342"/>
    <lineage>
        <taxon>Eukaryota</taxon>
        <taxon>Fungi</taxon>
        <taxon>Dikarya</taxon>
        <taxon>Basidiomycota</taxon>
        <taxon>Agaricomycotina</taxon>
        <taxon>Agaricomycetes</taxon>
        <taxon>Hymenochaetales</taxon>
        <taxon>Schizoporaceae</taxon>
        <taxon>Schizopora</taxon>
    </lineage>
</organism>
<evidence type="ECO:0000256" key="3">
    <source>
        <dbReference type="ARBA" id="ARBA00023242"/>
    </source>
</evidence>
<evidence type="ECO:0000256" key="4">
    <source>
        <dbReference type="SAM" id="MobiDB-lite"/>
    </source>
</evidence>
<dbReference type="Pfam" id="PF02854">
    <property type="entry name" value="MIF4G"/>
    <property type="match status" value="1"/>
</dbReference>
<dbReference type="AlphaFoldDB" id="A0A0H2RMB2"/>
<dbReference type="PROSITE" id="PS51366">
    <property type="entry name" value="MI"/>
    <property type="match status" value="1"/>
</dbReference>
<dbReference type="SMART" id="SM00544">
    <property type="entry name" value="MA3"/>
    <property type="match status" value="1"/>
</dbReference>
<dbReference type="GO" id="GO:0005730">
    <property type="term" value="C:nucleolus"/>
    <property type="evidence" value="ECO:0007669"/>
    <property type="project" value="UniProtKB-SubCell"/>
</dbReference>
<reference evidence="6 7" key="1">
    <citation type="submission" date="2015-04" db="EMBL/GenBank/DDBJ databases">
        <title>Complete genome sequence of Schizopora paradoxa KUC8140, a cosmopolitan wood degrader in East Asia.</title>
        <authorList>
            <consortium name="DOE Joint Genome Institute"/>
            <person name="Min B."/>
            <person name="Park H."/>
            <person name="Jang Y."/>
            <person name="Kim J.-J."/>
            <person name="Kim K.H."/>
            <person name="Pangilinan J."/>
            <person name="Lipzen A."/>
            <person name="Riley R."/>
            <person name="Grigoriev I.V."/>
            <person name="Spatafora J.W."/>
            <person name="Choi I.-G."/>
        </authorList>
    </citation>
    <scope>NUCLEOTIDE SEQUENCE [LARGE SCALE GENOMIC DNA]</scope>
    <source>
        <strain evidence="6 7">KUC8140</strain>
    </source>
</reference>
<dbReference type="InterPro" id="IPR050781">
    <property type="entry name" value="CWC22_splicing_factor"/>
</dbReference>
<comment type="similarity">
    <text evidence="2">Belongs to the CWC22 family.</text>
</comment>
<dbReference type="Proteomes" id="UP000053477">
    <property type="component" value="Unassembled WGS sequence"/>
</dbReference>
<keyword evidence="7" id="KW-1185">Reference proteome</keyword>
<evidence type="ECO:0000256" key="2">
    <source>
        <dbReference type="ARBA" id="ARBA00006856"/>
    </source>
</evidence>
<dbReference type="Pfam" id="PF02847">
    <property type="entry name" value="MA3"/>
    <property type="match status" value="1"/>
</dbReference>
<dbReference type="PANTHER" id="PTHR18034">
    <property type="entry name" value="CELL CYCLE CONTROL PROTEIN CWF22-RELATED"/>
    <property type="match status" value="1"/>
</dbReference>
<dbReference type="EMBL" id="KQ085971">
    <property type="protein sequence ID" value="KLO12747.1"/>
    <property type="molecule type" value="Genomic_DNA"/>
</dbReference>
<evidence type="ECO:0000259" key="5">
    <source>
        <dbReference type="PROSITE" id="PS51366"/>
    </source>
</evidence>
<dbReference type="InParanoid" id="A0A0H2RMB2"/>
<dbReference type="InterPro" id="IPR016024">
    <property type="entry name" value="ARM-type_fold"/>
</dbReference>
<dbReference type="STRING" id="27342.A0A0H2RMB2"/>
<dbReference type="SUPFAM" id="SSF48371">
    <property type="entry name" value="ARM repeat"/>
    <property type="match status" value="1"/>
</dbReference>
<dbReference type="OrthoDB" id="361797at2759"/>
<evidence type="ECO:0000256" key="1">
    <source>
        <dbReference type="ARBA" id="ARBA00004604"/>
    </source>
</evidence>